<dbReference type="InterPro" id="IPR010296">
    <property type="entry name" value="DUF899_thioredox"/>
</dbReference>
<feature type="region of interest" description="Disordered" evidence="1">
    <location>
        <begin position="242"/>
        <end position="262"/>
    </location>
</feature>
<dbReference type="AlphaFoldDB" id="A0AAE9ZSJ3"/>
<dbReference type="SUPFAM" id="SSF52833">
    <property type="entry name" value="Thioredoxin-like"/>
    <property type="match status" value="1"/>
</dbReference>
<protein>
    <submittedName>
        <fullName evidence="2">Thioredoxin family protein</fullName>
    </submittedName>
</protein>
<keyword evidence="3" id="KW-1185">Reference proteome</keyword>
<dbReference type="Proteomes" id="UP001218638">
    <property type="component" value="Chromosome"/>
</dbReference>
<gene>
    <name evidence="2" type="ORF">PXH66_14090</name>
</gene>
<name>A0AAE9ZSJ3_9BACT</name>
<sequence length="262" mass="29865">MISSDDRRPSAVSRDAWLTERRALLEREKAHTRERDALNVARRQLPWVHVTKPYRFDGVEGPVGLHELFAHRSQLIVRHFMFGPDWEEGCKGCSFGSDHMDGILPHLENHDVSYVAVSRAPLEKLMAFQARMGWRFRWVSSFSSDFNQDFGVTFTPAQMDSGERLYNYGSAPAFCDELPGLSVFFRDESGEVYHTYSAYGRGTEITDGAYMLLDLTPKGRNETGPNFNLMDWVKLRDQYPAPATPMETKSARGMSDSPTPDR</sequence>
<dbReference type="Gene3D" id="3.40.30.10">
    <property type="entry name" value="Glutaredoxin"/>
    <property type="match status" value="1"/>
</dbReference>
<dbReference type="Pfam" id="PF05988">
    <property type="entry name" value="DUF899"/>
    <property type="match status" value="1"/>
</dbReference>
<evidence type="ECO:0000256" key="1">
    <source>
        <dbReference type="SAM" id="MobiDB-lite"/>
    </source>
</evidence>
<dbReference type="RefSeq" id="WP_330929156.1">
    <property type="nucleotide sequence ID" value="NZ_CP119075.1"/>
</dbReference>
<proteinExistence type="predicted"/>
<dbReference type="InterPro" id="IPR036249">
    <property type="entry name" value="Thioredoxin-like_sf"/>
</dbReference>
<evidence type="ECO:0000313" key="3">
    <source>
        <dbReference type="Proteomes" id="UP001218638"/>
    </source>
</evidence>
<dbReference type="EMBL" id="CP119075">
    <property type="protein sequence ID" value="WED63466.1"/>
    <property type="molecule type" value="Genomic_DNA"/>
</dbReference>
<organism evidence="2 3">
    <name type="scientific">Synoicihabitans lomoniglobus</name>
    <dbReference type="NCBI Taxonomy" id="2909285"/>
    <lineage>
        <taxon>Bacteria</taxon>
        <taxon>Pseudomonadati</taxon>
        <taxon>Verrucomicrobiota</taxon>
        <taxon>Opitutia</taxon>
        <taxon>Opitutales</taxon>
        <taxon>Opitutaceae</taxon>
        <taxon>Synoicihabitans</taxon>
    </lineage>
</organism>
<accession>A0AAE9ZSJ3</accession>
<evidence type="ECO:0000313" key="2">
    <source>
        <dbReference type="EMBL" id="WED63466.1"/>
    </source>
</evidence>
<dbReference type="KEGG" id="slom:PXH66_14090"/>
<reference evidence="2" key="1">
    <citation type="submission" date="2023-03" db="EMBL/GenBank/DDBJ databases">
        <title>Lomoglobus Profundus gen. nov., sp. nov., a novel member of the phylum Verrucomicrobia, isolated from deep-marine sediment of South China Sea.</title>
        <authorList>
            <person name="Ahmad T."/>
            <person name="Ishaq S.E."/>
            <person name="Wang F."/>
        </authorList>
    </citation>
    <scope>NUCLEOTIDE SEQUENCE</scope>
    <source>
        <strain evidence="2">LMO-M01</strain>
    </source>
</reference>